<evidence type="ECO:0000256" key="1">
    <source>
        <dbReference type="SAM" id="MobiDB-lite"/>
    </source>
</evidence>
<dbReference type="EMBL" id="MFBW01000008">
    <property type="protein sequence ID" value="OGE09010.1"/>
    <property type="molecule type" value="Genomic_DNA"/>
</dbReference>
<comment type="caution">
    <text evidence="3">The sequence shown here is derived from an EMBL/GenBank/DDBJ whole genome shotgun (WGS) entry which is preliminary data.</text>
</comment>
<dbReference type="Gene3D" id="2.30.40.10">
    <property type="entry name" value="Urease, subunit C, domain 1"/>
    <property type="match status" value="1"/>
</dbReference>
<gene>
    <name evidence="3" type="ORF">A3I53_03520</name>
</gene>
<feature type="domain" description="Amidohydrolase 3" evidence="2">
    <location>
        <begin position="76"/>
        <end position="516"/>
    </location>
</feature>
<evidence type="ECO:0000313" key="3">
    <source>
        <dbReference type="EMBL" id="OGE09010.1"/>
    </source>
</evidence>
<sequence length="555" mass="62579">MAENSSEQGRPLTHFQPEVAYSPEKKGPQTIEIVADPVSGEILKSGDPRDVRLWIEAERSRAEALEQKQPQLEVVRGGLLIPGLVDAHAHPFIYSGLKLHDPIDASQVETKENLIEHLREKAKEKEGGFLVATDLQTGKIRDLTREDLDRVSAENVVVYDPSYHGCVVNTRTLNEARKFSGDYERVARTKLRGEILDDGHLTEDYVYMTWEMIEAAKSVEELARMTKEEFDRSLRRGVTSLHDLELGTYNEVIAYLLLRKEMGDKFPVRRVFVQPRTYGYMQGQMDELRRLGLADQIARGEWGLKLYADGSFGTHTAMVSSPYADGHGRGAPFFTDEQLNGAIRLAREEGLDTAIHAIGDSGIQRALRLARQWRSMDVNADDLKFRIEHFELPTPTGEVMQEVSDLGIWVTPQPNFLLDYVYSDRLGERVKMLCPHREMLGYTDRVMFGTDGMPTSMLFAVWLATHAPEKSQRLNFEQALLASSLTAAQYEGENRGKLVEGQKADIIVADRKLEDILLSSAVVEDPREVPVSAAIDALEKNIQKVYLRGELVHSK</sequence>
<accession>A0A1F5HY70</accession>
<dbReference type="InterPro" id="IPR013108">
    <property type="entry name" value="Amidohydro_3"/>
</dbReference>
<evidence type="ECO:0000313" key="4">
    <source>
        <dbReference type="Proteomes" id="UP000178845"/>
    </source>
</evidence>
<dbReference type="InterPro" id="IPR011059">
    <property type="entry name" value="Metal-dep_hydrolase_composite"/>
</dbReference>
<reference evidence="3 4" key="1">
    <citation type="journal article" date="2016" name="Nat. Commun.">
        <title>Thousands of microbial genomes shed light on interconnected biogeochemical processes in an aquifer system.</title>
        <authorList>
            <person name="Anantharaman K."/>
            <person name="Brown C.T."/>
            <person name="Hug L.A."/>
            <person name="Sharon I."/>
            <person name="Castelle C.J."/>
            <person name="Probst A.J."/>
            <person name="Thomas B.C."/>
            <person name="Singh A."/>
            <person name="Wilkins M.J."/>
            <person name="Karaoz U."/>
            <person name="Brodie E.L."/>
            <person name="Williams K.H."/>
            <person name="Hubbard S.S."/>
            <person name="Banfield J.F."/>
        </authorList>
    </citation>
    <scope>NUCLEOTIDE SEQUENCE [LARGE SCALE GENOMIC DNA]</scope>
</reference>
<dbReference type="GO" id="GO:0016810">
    <property type="term" value="F:hydrolase activity, acting on carbon-nitrogen (but not peptide) bonds"/>
    <property type="evidence" value="ECO:0007669"/>
    <property type="project" value="InterPro"/>
</dbReference>
<dbReference type="SUPFAM" id="SSF51556">
    <property type="entry name" value="Metallo-dependent hydrolases"/>
    <property type="match status" value="1"/>
</dbReference>
<proteinExistence type="predicted"/>
<organism evidence="3 4">
    <name type="scientific">Candidatus Curtissbacteria bacterium RIFCSPLOWO2_02_FULL_40_13b</name>
    <dbReference type="NCBI Taxonomy" id="1797733"/>
    <lineage>
        <taxon>Bacteria</taxon>
        <taxon>Candidatus Curtissiibacteriota</taxon>
    </lineage>
</organism>
<dbReference type="Pfam" id="PF07969">
    <property type="entry name" value="Amidohydro_3"/>
    <property type="match status" value="1"/>
</dbReference>
<name>A0A1F5HY70_9BACT</name>
<dbReference type="PANTHER" id="PTHR22642:SF2">
    <property type="entry name" value="PROTEIN LONG AFTER FAR-RED 3"/>
    <property type="match status" value="1"/>
</dbReference>
<dbReference type="Gene3D" id="3.10.310.70">
    <property type="match status" value="1"/>
</dbReference>
<dbReference type="Gene3D" id="3.20.20.140">
    <property type="entry name" value="Metal-dependent hydrolases"/>
    <property type="match status" value="1"/>
</dbReference>
<dbReference type="AlphaFoldDB" id="A0A1F5HY70"/>
<evidence type="ECO:0000259" key="2">
    <source>
        <dbReference type="Pfam" id="PF07969"/>
    </source>
</evidence>
<dbReference type="InterPro" id="IPR032466">
    <property type="entry name" value="Metal_Hydrolase"/>
</dbReference>
<dbReference type="PANTHER" id="PTHR22642">
    <property type="entry name" value="IMIDAZOLONEPROPIONASE"/>
    <property type="match status" value="1"/>
</dbReference>
<protein>
    <recommendedName>
        <fullName evidence="2">Amidohydrolase 3 domain-containing protein</fullName>
    </recommendedName>
</protein>
<dbReference type="Proteomes" id="UP000178845">
    <property type="component" value="Unassembled WGS sequence"/>
</dbReference>
<feature type="region of interest" description="Disordered" evidence="1">
    <location>
        <begin position="1"/>
        <end position="27"/>
    </location>
</feature>